<evidence type="ECO:0008006" key="4">
    <source>
        <dbReference type="Google" id="ProtNLM"/>
    </source>
</evidence>
<feature type="region of interest" description="Disordered" evidence="1">
    <location>
        <begin position="1"/>
        <end position="26"/>
    </location>
</feature>
<dbReference type="Proteomes" id="UP001172101">
    <property type="component" value="Unassembled WGS sequence"/>
</dbReference>
<evidence type="ECO:0000313" key="2">
    <source>
        <dbReference type="EMBL" id="KAK0707039.1"/>
    </source>
</evidence>
<comment type="caution">
    <text evidence="2">The sequence shown here is derived from an EMBL/GenBank/DDBJ whole genome shotgun (WGS) entry which is preliminary data.</text>
</comment>
<reference evidence="2" key="1">
    <citation type="submission" date="2023-06" db="EMBL/GenBank/DDBJ databases">
        <title>Genome-scale phylogeny and comparative genomics of the fungal order Sordariales.</title>
        <authorList>
            <consortium name="Lawrence Berkeley National Laboratory"/>
            <person name="Hensen N."/>
            <person name="Bonometti L."/>
            <person name="Westerberg I."/>
            <person name="Brannstrom I.O."/>
            <person name="Guillou S."/>
            <person name="Cros-Aarteil S."/>
            <person name="Calhoun S."/>
            <person name="Haridas S."/>
            <person name="Kuo A."/>
            <person name="Mondo S."/>
            <person name="Pangilinan J."/>
            <person name="Riley R."/>
            <person name="LaButti K."/>
            <person name="Andreopoulos B."/>
            <person name="Lipzen A."/>
            <person name="Chen C."/>
            <person name="Yanf M."/>
            <person name="Daum C."/>
            <person name="Ng V."/>
            <person name="Clum A."/>
            <person name="Steindorff A."/>
            <person name="Ohm R."/>
            <person name="Martin F."/>
            <person name="Silar P."/>
            <person name="Natvig D."/>
            <person name="Lalanne C."/>
            <person name="Gautier V."/>
            <person name="Ament-velasquez S.L."/>
            <person name="Kruys A."/>
            <person name="Hutchinson M.I."/>
            <person name="Powell A.J."/>
            <person name="Barry K."/>
            <person name="Miller A.N."/>
            <person name="Grigoriev I.V."/>
            <person name="Debuchy R."/>
            <person name="Gladieux P."/>
            <person name="Thoren M.H."/>
            <person name="Johannesson H."/>
        </authorList>
    </citation>
    <scope>NUCLEOTIDE SEQUENCE</scope>
    <source>
        <strain evidence="2">SMH2392-1A</strain>
    </source>
</reference>
<dbReference type="AlphaFoldDB" id="A0AA40A0K6"/>
<keyword evidence="3" id="KW-1185">Reference proteome</keyword>
<feature type="compositionally biased region" description="Basic and acidic residues" evidence="1">
    <location>
        <begin position="10"/>
        <end position="23"/>
    </location>
</feature>
<dbReference type="GeneID" id="85331348"/>
<protein>
    <recommendedName>
        <fullName evidence="4">F-box domain-containing protein</fullName>
    </recommendedName>
</protein>
<sequence length="120" mass="12982">MAPTLRPRKRERESADGDNTDRRSKVRVVGGATATSLANANSNANADVDGHDIGSALVTRNSDMSPMSALLGLPITMPSTTLTGLPIDIFAQIIGHLGGKKFFREDITRLMVSKRWFEQA</sequence>
<name>A0AA40A0K6_9PEZI</name>
<dbReference type="RefSeq" id="XP_060292133.1">
    <property type="nucleotide sequence ID" value="XM_060448078.1"/>
</dbReference>
<gene>
    <name evidence="2" type="ORF">B0T26DRAFT_876064</name>
</gene>
<proteinExistence type="predicted"/>
<dbReference type="EMBL" id="JAUIRO010000007">
    <property type="protein sequence ID" value="KAK0707039.1"/>
    <property type="molecule type" value="Genomic_DNA"/>
</dbReference>
<organism evidence="2 3">
    <name type="scientific">Lasiosphaeria miniovina</name>
    <dbReference type="NCBI Taxonomy" id="1954250"/>
    <lineage>
        <taxon>Eukaryota</taxon>
        <taxon>Fungi</taxon>
        <taxon>Dikarya</taxon>
        <taxon>Ascomycota</taxon>
        <taxon>Pezizomycotina</taxon>
        <taxon>Sordariomycetes</taxon>
        <taxon>Sordariomycetidae</taxon>
        <taxon>Sordariales</taxon>
        <taxon>Lasiosphaeriaceae</taxon>
        <taxon>Lasiosphaeria</taxon>
    </lineage>
</organism>
<accession>A0AA40A0K6</accession>
<evidence type="ECO:0000313" key="3">
    <source>
        <dbReference type="Proteomes" id="UP001172101"/>
    </source>
</evidence>
<evidence type="ECO:0000256" key="1">
    <source>
        <dbReference type="SAM" id="MobiDB-lite"/>
    </source>
</evidence>